<dbReference type="InterPro" id="IPR051621">
    <property type="entry name" value="T2SS_protein_J"/>
</dbReference>
<evidence type="ECO:0000313" key="11">
    <source>
        <dbReference type="EMBL" id="ABQ68938.1"/>
    </source>
</evidence>
<dbReference type="Proteomes" id="UP000001989">
    <property type="component" value="Chromosome"/>
</dbReference>
<keyword evidence="9 10" id="KW-0472">Membrane</keyword>
<evidence type="ECO:0000256" key="9">
    <source>
        <dbReference type="ARBA" id="ARBA00023136"/>
    </source>
</evidence>
<comment type="subcellular location">
    <subcellularLocation>
        <location evidence="1">Cell inner membrane</location>
        <topology evidence="1">Single-pass membrane protein</topology>
    </subcellularLocation>
</comment>
<feature type="transmembrane region" description="Helical" evidence="10">
    <location>
        <begin position="28"/>
        <end position="53"/>
    </location>
</feature>
<comment type="similarity">
    <text evidence="2">Belongs to the GSP J family.</text>
</comment>
<dbReference type="SUPFAM" id="SSF54523">
    <property type="entry name" value="Pili subunits"/>
    <property type="match status" value="1"/>
</dbReference>
<evidence type="ECO:0000256" key="1">
    <source>
        <dbReference type="ARBA" id="ARBA00004377"/>
    </source>
</evidence>
<dbReference type="PROSITE" id="PS00409">
    <property type="entry name" value="PROKAR_NTER_METHYL"/>
    <property type="match status" value="1"/>
</dbReference>
<protein>
    <recommendedName>
        <fullName evidence="3">Type II secretion system protein J</fullName>
    </recommendedName>
</protein>
<evidence type="ECO:0000313" key="12">
    <source>
        <dbReference type="Proteomes" id="UP000001989"/>
    </source>
</evidence>
<keyword evidence="8 10" id="KW-1133">Transmembrane helix</keyword>
<name>A0A9J9HC34_RHIWR</name>
<dbReference type="PANTHER" id="PTHR39583:SF2">
    <property type="entry name" value="TYPE II SECRETION SYSTEM PROTEIN J"/>
    <property type="match status" value="1"/>
</dbReference>
<dbReference type="EMBL" id="CP000699">
    <property type="protein sequence ID" value="ABQ68938.1"/>
    <property type="molecule type" value="Genomic_DNA"/>
</dbReference>
<sequence length="202" mass="21515">MEGGPQEIGCPVTVDSRFRGNDEEGREAGFTLIELMISLALFGLIALAGLALVDSLMGIRDRTEGRLDRLAEVQRAMYVIDNDLTQISPGPLQGDAATVRFSRPLAAAGGLPVRIDYQLGAGTLLRGVRGRGLPQGAQRMLQGVAAVRWSYYRPGEGWVDRWPPAPELANQWPAAVAADIALAPGGTVGGSLRRVVPLPVHP</sequence>
<dbReference type="AlphaFoldDB" id="A0A9J9HC34"/>
<keyword evidence="4" id="KW-1003">Cell membrane</keyword>
<evidence type="ECO:0000256" key="2">
    <source>
        <dbReference type="ARBA" id="ARBA00011084"/>
    </source>
</evidence>
<dbReference type="KEGG" id="swi:Swit_2580"/>
<dbReference type="NCBIfam" id="TIGR02532">
    <property type="entry name" value="IV_pilin_GFxxxE"/>
    <property type="match status" value="1"/>
</dbReference>
<keyword evidence="5" id="KW-0488">Methylation</keyword>
<dbReference type="InterPro" id="IPR010055">
    <property type="entry name" value="T2SS_protein-GspJ"/>
</dbReference>
<keyword evidence="12" id="KW-1185">Reference proteome</keyword>
<dbReference type="PANTHER" id="PTHR39583">
    <property type="entry name" value="TYPE II SECRETION SYSTEM PROTEIN J-RELATED"/>
    <property type="match status" value="1"/>
</dbReference>
<evidence type="ECO:0000256" key="5">
    <source>
        <dbReference type="ARBA" id="ARBA00022481"/>
    </source>
</evidence>
<keyword evidence="6" id="KW-0997">Cell inner membrane</keyword>
<dbReference type="InterPro" id="IPR012902">
    <property type="entry name" value="N_methyl_site"/>
</dbReference>
<dbReference type="GO" id="GO:0005886">
    <property type="term" value="C:plasma membrane"/>
    <property type="evidence" value="ECO:0007669"/>
    <property type="project" value="UniProtKB-SubCell"/>
</dbReference>
<accession>A0A9J9HC34</accession>
<evidence type="ECO:0000256" key="3">
    <source>
        <dbReference type="ARBA" id="ARBA00021539"/>
    </source>
</evidence>
<organism evidence="11 12">
    <name type="scientific">Rhizorhabdus wittichii (strain DSM 6014 / CCUG 31198 / JCM 15750 / NBRC 105917 / EY 4224 / RW1)</name>
    <name type="common">Sphingomonas wittichii</name>
    <dbReference type="NCBI Taxonomy" id="392499"/>
    <lineage>
        <taxon>Bacteria</taxon>
        <taxon>Pseudomonadati</taxon>
        <taxon>Pseudomonadota</taxon>
        <taxon>Alphaproteobacteria</taxon>
        <taxon>Sphingomonadales</taxon>
        <taxon>Sphingomonadaceae</taxon>
        <taxon>Rhizorhabdus</taxon>
    </lineage>
</organism>
<gene>
    <name evidence="11" type="ordered locus">Swit_2580</name>
</gene>
<dbReference type="Pfam" id="PF11612">
    <property type="entry name" value="T2SSJ"/>
    <property type="match status" value="1"/>
</dbReference>
<dbReference type="GO" id="GO:0015628">
    <property type="term" value="P:protein secretion by the type II secretion system"/>
    <property type="evidence" value="ECO:0007669"/>
    <property type="project" value="InterPro"/>
</dbReference>
<evidence type="ECO:0000256" key="8">
    <source>
        <dbReference type="ARBA" id="ARBA00022989"/>
    </source>
</evidence>
<evidence type="ECO:0000256" key="4">
    <source>
        <dbReference type="ARBA" id="ARBA00022475"/>
    </source>
</evidence>
<dbReference type="Pfam" id="PF07963">
    <property type="entry name" value="N_methyl"/>
    <property type="match status" value="1"/>
</dbReference>
<evidence type="ECO:0000256" key="7">
    <source>
        <dbReference type="ARBA" id="ARBA00022692"/>
    </source>
</evidence>
<reference evidence="11 12" key="1">
    <citation type="journal article" date="2010" name="J. Bacteriol.">
        <title>Genome sequence of the dioxin-mineralizing bacterium Sphingomonas wittichii RW1.</title>
        <authorList>
            <person name="Miller T.R."/>
            <person name="Delcher A.L."/>
            <person name="Salzberg S.L."/>
            <person name="Saunders E."/>
            <person name="Detter J.C."/>
            <person name="Halden R.U."/>
        </authorList>
    </citation>
    <scope>NUCLEOTIDE SEQUENCE [LARGE SCALE GENOMIC DNA]</scope>
    <source>
        <strain evidence="12">DSM 6014 / CCUG 31198 / JCM 15750 / NBRC 105917 / EY 4224 / RW1</strain>
    </source>
</reference>
<proteinExistence type="inferred from homology"/>
<evidence type="ECO:0000256" key="6">
    <source>
        <dbReference type="ARBA" id="ARBA00022519"/>
    </source>
</evidence>
<dbReference type="GO" id="GO:0015627">
    <property type="term" value="C:type II protein secretion system complex"/>
    <property type="evidence" value="ECO:0007669"/>
    <property type="project" value="InterPro"/>
</dbReference>
<keyword evidence="7 10" id="KW-0812">Transmembrane</keyword>
<evidence type="ECO:0000256" key="10">
    <source>
        <dbReference type="SAM" id="Phobius"/>
    </source>
</evidence>
<dbReference type="InterPro" id="IPR045584">
    <property type="entry name" value="Pilin-like"/>
</dbReference>